<dbReference type="PANTHER" id="PTHR13054">
    <property type="entry name" value="DIGEORGE SYNDROME CRITICAL REGION 6 DGCR6 FAMILY MEMBER"/>
    <property type="match status" value="1"/>
</dbReference>
<name>A0A8D9AF70_9HEMI</name>
<reference evidence="2" key="1">
    <citation type="submission" date="2021-05" db="EMBL/GenBank/DDBJ databases">
        <authorList>
            <person name="Alioto T."/>
            <person name="Alioto T."/>
            <person name="Gomez Garrido J."/>
        </authorList>
    </citation>
    <scope>NUCLEOTIDE SEQUENCE</scope>
</reference>
<dbReference type="Pfam" id="PF07324">
    <property type="entry name" value="DGCR6"/>
    <property type="match status" value="1"/>
</dbReference>
<dbReference type="PANTHER" id="PTHR13054:SF2">
    <property type="entry name" value="PROTEIN DGCR6"/>
    <property type="match status" value="1"/>
</dbReference>
<sequence>MATENDQMRQAALLDKLRSMVEELPEKYQDQITVDMLQTLSSLLLGDTVFRIVQHLMDIQHVTEQHLYEKRNALLKTHELKMQELDLKTDLSFSQRVLERTRLMEIHKEEVTSLDQDIVNELDEKLSEQQSVLDLTGVPGYEVTKDPMKIQLQVRILDMILRLSQNHL</sequence>
<evidence type="ECO:0000313" key="2">
    <source>
        <dbReference type="EMBL" id="CAG6765348.1"/>
    </source>
</evidence>
<organism evidence="2">
    <name type="scientific">Cacopsylla melanoneura</name>
    <dbReference type="NCBI Taxonomy" id="428564"/>
    <lineage>
        <taxon>Eukaryota</taxon>
        <taxon>Metazoa</taxon>
        <taxon>Ecdysozoa</taxon>
        <taxon>Arthropoda</taxon>
        <taxon>Hexapoda</taxon>
        <taxon>Insecta</taxon>
        <taxon>Pterygota</taxon>
        <taxon>Neoptera</taxon>
        <taxon>Paraneoptera</taxon>
        <taxon>Hemiptera</taxon>
        <taxon>Sternorrhyncha</taxon>
        <taxon>Psylloidea</taxon>
        <taxon>Psyllidae</taxon>
        <taxon>Psyllinae</taxon>
        <taxon>Cacopsylla</taxon>
    </lineage>
</organism>
<proteinExistence type="inferred from homology"/>
<protein>
    <submittedName>
        <fullName evidence="2">Gonadal protein gdl</fullName>
    </submittedName>
</protein>
<dbReference type="EMBL" id="HBUF01567972">
    <property type="protein sequence ID" value="CAG6765348.1"/>
    <property type="molecule type" value="Transcribed_RNA"/>
</dbReference>
<evidence type="ECO:0000256" key="1">
    <source>
        <dbReference type="ARBA" id="ARBA00005939"/>
    </source>
</evidence>
<dbReference type="InterPro" id="IPR010849">
    <property type="entry name" value="Gonadal"/>
</dbReference>
<dbReference type="EMBL" id="HBUF01567971">
    <property type="protein sequence ID" value="CAG6765347.1"/>
    <property type="molecule type" value="Transcribed_RNA"/>
</dbReference>
<comment type="similarity">
    <text evidence="1">Belongs to the gonadal family.</text>
</comment>
<dbReference type="AlphaFoldDB" id="A0A8D9AF70"/>
<dbReference type="EMBL" id="HBUF01235371">
    <property type="protein sequence ID" value="CAG6675009.1"/>
    <property type="molecule type" value="Transcribed_RNA"/>
</dbReference>
<accession>A0A8D9AF70</accession>
<dbReference type="EMBL" id="HBUF01404203">
    <property type="protein sequence ID" value="CAG6737678.1"/>
    <property type="molecule type" value="Transcribed_RNA"/>
</dbReference>
<dbReference type="EMBL" id="HBUF01066023">
    <property type="protein sequence ID" value="CAG6627661.1"/>
    <property type="molecule type" value="Transcribed_RNA"/>
</dbReference>